<evidence type="ECO:0000259" key="2">
    <source>
        <dbReference type="Pfam" id="PF01693"/>
    </source>
</evidence>
<gene>
    <name evidence="3" type="ORF">PIB30_053876</name>
</gene>
<protein>
    <recommendedName>
        <fullName evidence="2">Ribonuclease H1 N-terminal domain-containing protein</fullName>
    </recommendedName>
</protein>
<accession>A0ABU6SJD3</accession>
<reference evidence="3 4" key="1">
    <citation type="journal article" date="2023" name="Plants (Basel)">
        <title>Bridging the Gap: Combining Genomics and Transcriptomics Approaches to Understand Stylosanthes scabra, an Orphan Legume from the Brazilian Caatinga.</title>
        <authorList>
            <person name="Ferreira-Neto J.R.C."/>
            <person name="da Silva M.D."/>
            <person name="Binneck E."/>
            <person name="de Melo N.F."/>
            <person name="da Silva R.H."/>
            <person name="de Melo A.L.T.M."/>
            <person name="Pandolfi V."/>
            <person name="Bustamante F.O."/>
            <person name="Brasileiro-Vidal A.C."/>
            <person name="Benko-Iseppon A.M."/>
        </authorList>
    </citation>
    <scope>NUCLEOTIDE SEQUENCE [LARGE SCALE GENOMIC DNA]</scope>
    <source>
        <tissue evidence="3">Leaves</tissue>
    </source>
</reference>
<feature type="domain" description="Ribonuclease H1 N-terminal" evidence="2">
    <location>
        <begin position="2"/>
        <end position="45"/>
    </location>
</feature>
<evidence type="ECO:0000313" key="3">
    <source>
        <dbReference type="EMBL" id="MED6136205.1"/>
    </source>
</evidence>
<feature type="region of interest" description="Disordered" evidence="1">
    <location>
        <begin position="51"/>
        <end position="76"/>
    </location>
</feature>
<evidence type="ECO:0000256" key="1">
    <source>
        <dbReference type="SAM" id="MobiDB-lite"/>
    </source>
</evidence>
<dbReference type="EMBL" id="JASCZI010060820">
    <property type="protein sequence ID" value="MED6136205.1"/>
    <property type="molecule type" value="Genomic_DNA"/>
</dbReference>
<dbReference type="InterPro" id="IPR011320">
    <property type="entry name" value="RNase_H1_N"/>
</dbReference>
<dbReference type="SUPFAM" id="SSF55658">
    <property type="entry name" value="L9 N-domain-like"/>
    <property type="match status" value="1"/>
</dbReference>
<proteinExistence type="predicted"/>
<comment type="caution">
    <text evidence="3">The sequence shown here is derived from an EMBL/GenBank/DDBJ whole genome shotgun (WGS) entry which is preliminary data.</text>
</comment>
<keyword evidence="4" id="KW-1185">Reference proteome</keyword>
<name>A0ABU6SJD3_9FABA</name>
<dbReference type="Proteomes" id="UP001341840">
    <property type="component" value="Unassembled WGS sequence"/>
</dbReference>
<sequence>MKFYAVKAGRVRGVYTRWKDAERQVLGFKGAQHPSFSLLEEAEAYMREGDDDTAASVGRSKGVGPGGFNGTHSMAPGMRKCRGSNRFMEVGGTSGTQHQTLPMRGEDEISLGGSSQGGLSRNWKVRSTHVGEKEAAAEASHNHGEGFLVMVKGTPFVATVTLRIWSSFCSERVGVFKLVLLFIGGAWVRFGSVLDEKSSNSMLCNFRGSQPPVRDNNNRIKVGIE</sequence>
<dbReference type="Gene3D" id="3.40.970.10">
    <property type="entry name" value="Ribonuclease H1, N-terminal domain"/>
    <property type="match status" value="1"/>
</dbReference>
<dbReference type="InterPro" id="IPR009027">
    <property type="entry name" value="Ribosomal_bL9/RNase_H1_N"/>
</dbReference>
<evidence type="ECO:0000313" key="4">
    <source>
        <dbReference type="Proteomes" id="UP001341840"/>
    </source>
</evidence>
<dbReference type="Pfam" id="PF01693">
    <property type="entry name" value="Cauli_VI"/>
    <property type="match status" value="1"/>
</dbReference>
<dbReference type="InterPro" id="IPR037056">
    <property type="entry name" value="RNase_H1_N_sf"/>
</dbReference>
<organism evidence="3 4">
    <name type="scientific">Stylosanthes scabra</name>
    <dbReference type="NCBI Taxonomy" id="79078"/>
    <lineage>
        <taxon>Eukaryota</taxon>
        <taxon>Viridiplantae</taxon>
        <taxon>Streptophyta</taxon>
        <taxon>Embryophyta</taxon>
        <taxon>Tracheophyta</taxon>
        <taxon>Spermatophyta</taxon>
        <taxon>Magnoliopsida</taxon>
        <taxon>eudicotyledons</taxon>
        <taxon>Gunneridae</taxon>
        <taxon>Pentapetalae</taxon>
        <taxon>rosids</taxon>
        <taxon>fabids</taxon>
        <taxon>Fabales</taxon>
        <taxon>Fabaceae</taxon>
        <taxon>Papilionoideae</taxon>
        <taxon>50 kb inversion clade</taxon>
        <taxon>dalbergioids sensu lato</taxon>
        <taxon>Dalbergieae</taxon>
        <taxon>Pterocarpus clade</taxon>
        <taxon>Stylosanthes</taxon>
    </lineage>
</organism>